<evidence type="ECO:0000313" key="3">
    <source>
        <dbReference type="Proteomes" id="UP001148018"/>
    </source>
</evidence>
<proteinExistence type="predicted"/>
<comment type="caution">
    <text evidence="2">The sequence shown here is derived from an EMBL/GenBank/DDBJ whole genome shotgun (WGS) entry which is preliminary data.</text>
</comment>
<sequence>MIVLNGSLDCPSRCPAGGHGEEGGGDPWGTVASSSPPLSRARATRWWLCVSRSSARWASSTTSRCSRSSADTGRSARPSTARSRASR</sequence>
<feature type="region of interest" description="Disordered" evidence="1">
    <location>
        <begin position="1"/>
        <end position="37"/>
    </location>
</feature>
<dbReference type="Proteomes" id="UP001148018">
    <property type="component" value="Unassembled WGS sequence"/>
</dbReference>
<organism evidence="2 3">
    <name type="scientific">Muraenolepis orangiensis</name>
    <name type="common">Patagonian moray cod</name>
    <dbReference type="NCBI Taxonomy" id="630683"/>
    <lineage>
        <taxon>Eukaryota</taxon>
        <taxon>Metazoa</taxon>
        <taxon>Chordata</taxon>
        <taxon>Craniata</taxon>
        <taxon>Vertebrata</taxon>
        <taxon>Euteleostomi</taxon>
        <taxon>Actinopterygii</taxon>
        <taxon>Neopterygii</taxon>
        <taxon>Teleostei</taxon>
        <taxon>Neoteleostei</taxon>
        <taxon>Acanthomorphata</taxon>
        <taxon>Zeiogadaria</taxon>
        <taxon>Gadariae</taxon>
        <taxon>Gadiformes</taxon>
        <taxon>Muraenolepidoidei</taxon>
        <taxon>Muraenolepididae</taxon>
        <taxon>Muraenolepis</taxon>
    </lineage>
</organism>
<name>A0A9Q0IV54_9TELE</name>
<evidence type="ECO:0000313" key="2">
    <source>
        <dbReference type="EMBL" id="KAJ3611410.1"/>
    </source>
</evidence>
<feature type="region of interest" description="Disordered" evidence="1">
    <location>
        <begin position="55"/>
        <end position="87"/>
    </location>
</feature>
<reference evidence="2" key="1">
    <citation type="submission" date="2022-07" db="EMBL/GenBank/DDBJ databases">
        <title>Chromosome-level genome of Muraenolepis orangiensis.</title>
        <authorList>
            <person name="Kim J."/>
        </authorList>
    </citation>
    <scope>NUCLEOTIDE SEQUENCE</scope>
    <source>
        <strain evidence="2">KU_S4_2022</strain>
        <tissue evidence="2">Muscle</tissue>
    </source>
</reference>
<keyword evidence="3" id="KW-1185">Reference proteome</keyword>
<evidence type="ECO:0000256" key="1">
    <source>
        <dbReference type="SAM" id="MobiDB-lite"/>
    </source>
</evidence>
<dbReference type="EMBL" id="JANIIK010000037">
    <property type="protein sequence ID" value="KAJ3611410.1"/>
    <property type="molecule type" value="Genomic_DNA"/>
</dbReference>
<protein>
    <submittedName>
        <fullName evidence="2">Uncharacterized protein</fullName>
    </submittedName>
</protein>
<dbReference type="AlphaFoldDB" id="A0A9Q0IV54"/>
<accession>A0A9Q0IV54</accession>
<gene>
    <name evidence="2" type="ORF">NHX12_021425</name>
</gene>